<proteinExistence type="predicted"/>
<organism evidence="1 2">
    <name type="scientific">Favolaschia claudopus</name>
    <dbReference type="NCBI Taxonomy" id="2862362"/>
    <lineage>
        <taxon>Eukaryota</taxon>
        <taxon>Fungi</taxon>
        <taxon>Dikarya</taxon>
        <taxon>Basidiomycota</taxon>
        <taxon>Agaricomycotina</taxon>
        <taxon>Agaricomycetes</taxon>
        <taxon>Agaricomycetidae</taxon>
        <taxon>Agaricales</taxon>
        <taxon>Marasmiineae</taxon>
        <taxon>Mycenaceae</taxon>
        <taxon>Favolaschia</taxon>
    </lineage>
</organism>
<reference evidence="1 2" key="1">
    <citation type="journal article" date="2024" name="J Genomics">
        <title>Draft genome sequencing and assembly of Favolaschia claudopus CIRM-BRFM 2984 isolated from oak limbs.</title>
        <authorList>
            <person name="Navarro D."/>
            <person name="Drula E."/>
            <person name="Chaduli D."/>
            <person name="Cazenave R."/>
            <person name="Ahrendt S."/>
            <person name="Wang J."/>
            <person name="Lipzen A."/>
            <person name="Daum C."/>
            <person name="Barry K."/>
            <person name="Grigoriev I.V."/>
            <person name="Favel A."/>
            <person name="Rosso M.N."/>
            <person name="Martin F."/>
        </authorList>
    </citation>
    <scope>NUCLEOTIDE SEQUENCE [LARGE SCALE GENOMIC DNA]</scope>
    <source>
        <strain evidence="1 2">CIRM-BRFM 2984</strain>
    </source>
</reference>
<dbReference type="Proteomes" id="UP001362999">
    <property type="component" value="Unassembled WGS sequence"/>
</dbReference>
<dbReference type="EMBL" id="JAWWNJ010000227">
    <property type="protein sequence ID" value="KAK6969334.1"/>
    <property type="molecule type" value="Genomic_DNA"/>
</dbReference>
<evidence type="ECO:0008006" key="3">
    <source>
        <dbReference type="Google" id="ProtNLM"/>
    </source>
</evidence>
<name>A0AAV9Z2W7_9AGAR</name>
<accession>A0AAV9Z2W7</accession>
<sequence>MLRLIVVVCGEVQATASNTPITRKVTGRHHWPPLAGWRPLIDDVMIISGIQYGRVQWEPAEIGGVRAKKKASKRVLVNVIMQFRKMFTREILEVKTGLPCIATSFHTNDGIHWKPLGYSGAQWRLNQWPPVERNGFQQQPLTPHWRPSANTDQQCRPVPMSRLTAPRVLLATASGVGRFDARDPSDWWQCSDGAFSALPTASASLNCLWLPLAFRSSSRSPLDDCS</sequence>
<keyword evidence="2" id="KW-1185">Reference proteome</keyword>
<evidence type="ECO:0000313" key="2">
    <source>
        <dbReference type="Proteomes" id="UP001362999"/>
    </source>
</evidence>
<dbReference type="AlphaFoldDB" id="A0AAV9Z2W7"/>
<protein>
    <recommendedName>
        <fullName evidence="3">Secreted protein</fullName>
    </recommendedName>
</protein>
<evidence type="ECO:0000313" key="1">
    <source>
        <dbReference type="EMBL" id="KAK6969334.1"/>
    </source>
</evidence>
<gene>
    <name evidence="1" type="ORF">R3P38DRAFT_2814595</name>
</gene>
<comment type="caution">
    <text evidence="1">The sequence shown here is derived from an EMBL/GenBank/DDBJ whole genome shotgun (WGS) entry which is preliminary data.</text>
</comment>